<dbReference type="EMBL" id="QEFD01000178">
    <property type="protein sequence ID" value="PVU74832.1"/>
    <property type="molecule type" value="Genomic_DNA"/>
</dbReference>
<accession>A0A2T9X448</accession>
<organism evidence="1 2">
    <name type="scientific">Acidianus hospitalis</name>
    <dbReference type="NCBI Taxonomy" id="563177"/>
    <lineage>
        <taxon>Archaea</taxon>
        <taxon>Thermoproteota</taxon>
        <taxon>Thermoprotei</taxon>
        <taxon>Sulfolobales</taxon>
        <taxon>Sulfolobaceae</taxon>
        <taxon>Acidianus</taxon>
    </lineage>
</organism>
<protein>
    <submittedName>
        <fullName evidence="1">Uncharacterized protein</fullName>
    </submittedName>
</protein>
<reference evidence="1 2" key="1">
    <citation type="journal article" date="2015" name="Appl. Environ. Microbiol.">
        <title>Nanoarchaeota, Their Sulfolobales Host, and Nanoarchaeota Virus Distribution across Yellowstone National Park Hot Springs.</title>
        <authorList>
            <person name="Munson-McGee J.H."/>
            <person name="Field E.K."/>
            <person name="Bateson M."/>
            <person name="Rooney C."/>
            <person name="Stepanauskas R."/>
            <person name="Young M.J."/>
        </authorList>
    </citation>
    <scope>NUCLEOTIDE SEQUENCE [LARGE SCALE GENOMIC DNA]</scope>
    <source>
        <strain evidence="1">SCGC AC-742_N10</strain>
    </source>
</reference>
<evidence type="ECO:0000313" key="2">
    <source>
        <dbReference type="Proteomes" id="UP000245638"/>
    </source>
</evidence>
<dbReference type="Proteomes" id="UP000245638">
    <property type="component" value="Unassembled WGS sequence"/>
</dbReference>
<sequence length="129" mass="14200">MKTVGLITFIAVLAIELIFMNALNSLNQGISQLSNINIFSQPKMSFFAEGNKLEVCINNPENFPVVVCSINGKEISLPSSAVIPAQTAENITLQVNNYHEFYSNIKNGDCTVFIKLHFLNVTVCTSETI</sequence>
<proteinExistence type="predicted"/>
<gene>
    <name evidence="1" type="ORF">DDW13_06020</name>
</gene>
<dbReference type="AlphaFoldDB" id="A0A2T9X448"/>
<evidence type="ECO:0000313" key="1">
    <source>
        <dbReference type="EMBL" id="PVU74832.1"/>
    </source>
</evidence>
<name>A0A2T9X448_9CREN</name>
<comment type="caution">
    <text evidence="1">The sequence shown here is derived from an EMBL/GenBank/DDBJ whole genome shotgun (WGS) entry which is preliminary data.</text>
</comment>